<reference evidence="2" key="1">
    <citation type="submission" date="2023-07" db="EMBL/GenBank/DDBJ databases">
        <authorList>
            <consortium name="CYATHOMIX"/>
        </authorList>
    </citation>
    <scope>NUCLEOTIDE SEQUENCE</scope>
    <source>
        <strain evidence="2">N/A</strain>
    </source>
</reference>
<feature type="region of interest" description="Disordered" evidence="1">
    <location>
        <begin position="1"/>
        <end position="42"/>
    </location>
</feature>
<evidence type="ECO:0000313" key="2">
    <source>
        <dbReference type="EMBL" id="CAJ0600547.1"/>
    </source>
</evidence>
<name>A0AA36M8E9_CYLNA</name>
<evidence type="ECO:0000313" key="3">
    <source>
        <dbReference type="Proteomes" id="UP001176961"/>
    </source>
</evidence>
<keyword evidence="3" id="KW-1185">Reference proteome</keyword>
<dbReference type="EMBL" id="CATQJL010000223">
    <property type="protein sequence ID" value="CAJ0600547.1"/>
    <property type="molecule type" value="Genomic_DNA"/>
</dbReference>
<proteinExistence type="predicted"/>
<accession>A0AA36M8E9</accession>
<gene>
    <name evidence="2" type="ORF">CYNAS_LOCUS12530</name>
</gene>
<dbReference type="AlphaFoldDB" id="A0AA36M8E9"/>
<evidence type="ECO:0000256" key="1">
    <source>
        <dbReference type="SAM" id="MobiDB-lite"/>
    </source>
</evidence>
<dbReference type="Proteomes" id="UP001176961">
    <property type="component" value="Unassembled WGS sequence"/>
</dbReference>
<organism evidence="2 3">
    <name type="scientific">Cylicocyclus nassatus</name>
    <name type="common">Nematode worm</name>
    <dbReference type="NCBI Taxonomy" id="53992"/>
    <lineage>
        <taxon>Eukaryota</taxon>
        <taxon>Metazoa</taxon>
        <taxon>Ecdysozoa</taxon>
        <taxon>Nematoda</taxon>
        <taxon>Chromadorea</taxon>
        <taxon>Rhabditida</taxon>
        <taxon>Rhabditina</taxon>
        <taxon>Rhabditomorpha</taxon>
        <taxon>Strongyloidea</taxon>
        <taxon>Strongylidae</taxon>
        <taxon>Cylicocyclus</taxon>
    </lineage>
</organism>
<sequence length="312" mass="35023">METIRRNRHRRRSEWAGTEVEDTSGSQARRARLSLAPSTSSEPAALLSTLSQAAADEEVGPSQIVAEETADLSDVAPNETVALGEGGVRNVVELDYRDKLLFFACYTVLHGTSTAELRRLMMLIERSSPFKELNLNELLAGYTAPSRVKHKTSLVINDFLRVIFRQVCGPDPSDIWNFAHRTSNVSRKPDLQDLPESIVITLNDFVLDALSLGNEDLEGYRLNSIRSLRTSYWISLGTSDEEREKKFNYLLEQKTFYCGQIRTCIAEALRSRAPGTRHFTAGYAYKMHRGSQREHQIATNGLRDIDGKVRGG</sequence>
<feature type="compositionally biased region" description="Basic residues" evidence="1">
    <location>
        <begin position="1"/>
        <end position="12"/>
    </location>
</feature>
<protein>
    <submittedName>
        <fullName evidence="2">Uncharacterized protein</fullName>
    </submittedName>
</protein>
<comment type="caution">
    <text evidence="2">The sequence shown here is derived from an EMBL/GenBank/DDBJ whole genome shotgun (WGS) entry which is preliminary data.</text>
</comment>